<keyword evidence="4 7" id="KW-1133">Transmembrane helix</keyword>
<evidence type="ECO:0000256" key="2">
    <source>
        <dbReference type="ARBA" id="ARBA00022679"/>
    </source>
</evidence>
<feature type="transmembrane region" description="Helical" evidence="7">
    <location>
        <begin position="116"/>
        <end position="134"/>
    </location>
</feature>
<feature type="transmembrane region" description="Helical" evidence="7">
    <location>
        <begin position="173"/>
        <end position="194"/>
    </location>
</feature>
<accession>A0AAJ6ZRW0</accession>
<feature type="transmembrane region" description="Helical" evidence="7">
    <location>
        <begin position="35"/>
        <end position="56"/>
    </location>
</feature>
<dbReference type="GO" id="GO:0019706">
    <property type="term" value="F:protein-cysteine S-palmitoyltransferase activity"/>
    <property type="evidence" value="ECO:0007669"/>
    <property type="project" value="UniProtKB-EC"/>
</dbReference>
<protein>
    <recommendedName>
        <fullName evidence="7">Palmitoyltransferase</fullName>
        <ecNumber evidence="7">2.3.1.225</ecNumber>
    </recommendedName>
</protein>
<reference evidence="9" key="1">
    <citation type="submission" date="2025-08" db="UniProtKB">
        <authorList>
            <consortium name="RefSeq"/>
        </authorList>
    </citation>
    <scope>IDENTIFICATION</scope>
</reference>
<evidence type="ECO:0000256" key="1">
    <source>
        <dbReference type="ARBA" id="ARBA00004141"/>
    </source>
</evidence>
<evidence type="ECO:0000313" key="9">
    <source>
        <dbReference type="RefSeq" id="XP_013178012.1"/>
    </source>
</evidence>
<gene>
    <name evidence="9" type="primary">LOC106125380</name>
</gene>
<dbReference type="PROSITE" id="PS50216">
    <property type="entry name" value="DHHC"/>
    <property type="match status" value="1"/>
</dbReference>
<dbReference type="Proteomes" id="UP000694872">
    <property type="component" value="Unplaced"/>
</dbReference>
<dbReference type="GO" id="GO:0016020">
    <property type="term" value="C:membrane"/>
    <property type="evidence" value="ECO:0007669"/>
    <property type="project" value="UniProtKB-SubCell"/>
</dbReference>
<evidence type="ECO:0000256" key="6">
    <source>
        <dbReference type="ARBA" id="ARBA00023315"/>
    </source>
</evidence>
<comment type="subcellular location">
    <subcellularLocation>
        <location evidence="1">Membrane</location>
        <topology evidence="1">Multi-pass membrane protein</topology>
    </subcellularLocation>
</comment>
<keyword evidence="5 7" id="KW-0472">Membrane</keyword>
<organism evidence="9">
    <name type="scientific">Papilio xuthus</name>
    <name type="common">Asian swallowtail butterfly</name>
    <dbReference type="NCBI Taxonomy" id="66420"/>
    <lineage>
        <taxon>Eukaryota</taxon>
        <taxon>Metazoa</taxon>
        <taxon>Ecdysozoa</taxon>
        <taxon>Arthropoda</taxon>
        <taxon>Hexapoda</taxon>
        <taxon>Insecta</taxon>
        <taxon>Pterygota</taxon>
        <taxon>Neoptera</taxon>
        <taxon>Endopterygota</taxon>
        <taxon>Lepidoptera</taxon>
        <taxon>Glossata</taxon>
        <taxon>Ditrysia</taxon>
        <taxon>Papilionoidea</taxon>
        <taxon>Papilionidae</taxon>
        <taxon>Papilioninae</taxon>
        <taxon>Papilio</taxon>
    </lineage>
</organism>
<dbReference type="PANTHER" id="PTHR12246">
    <property type="entry name" value="PALMITOYLTRANSFERASE ZDHHC16"/>
    <property type="match status" value="1"/>
</dbReference>
<evidence type="ECO:0000256" key="3">
    <source>
        <dbReference type="ARBA" id="ARBA00022692"/>
    </source>
</evidence>
<evidence type="ECO:0000256" key="7">
    <source>
        <dbReference type="RuleBase" id="RU079119"/>
    </source>
</evidence>
<keyword evidence="3 7" id="KW-0812">Transmembrane</keyword>
<comment type="similarity">
    <text evidence="7">Belongs to the DHHC palmitoyltransferase family.</text>
</comment>
<dbReference type="GeneID" id="106125380"/>
<dbReference type="AlphaFoldDB" id="A0AAJ6ZRW0"/>
<feature type="domain" description="Palmitoyltransferase DHHC" evidence="8">
    <location>
        <begin position="70"/>
        <end position="208"/>
    </location>
</feature>
<dbReference type="RefSeq" id="XP_013178012.1">
    <property type="nucleotide sequence ID" value="XM_013322558.1"/>
</dbReference>
<sequence>MVLILTPGFLIFEMTVVRPALIEIYKPGIAKQCLHIFLCMFCFINVTGNMMMSIYFDGNLKDKKLKPTEGGDYCELCKTHRPPKAWHCKRCNVCILRRDHHCFFFSRCIGLYNRRYYLLYLAYIHITMIYSTYYNYYFVSSKFKDHGFFLAVLRILNPLLRFFIPEPMSTKDLYVMLFLFNVGLIAWSAILFRFHMKNTLRGVTAHEYRDPAKNHWRENLVSVFGRRWYLAIIWPFVDSPS</sequence>
<keyword evidence="2 7" id="KW-0808">Transferase</keyword>
<dbReference type="InterPro" id="IPR001594">
    <property type="entry name" value="Palmitoyltrfase_DHHC"/>
</dbReference>
<comment type="catalytic activity">
    <reaction evidence="7">
        <text>L-cysteinyl-[protein] + hexadecanoyl-CoA = S-hexadecanoyl-L-cysteinyl-[protein] + CoA</text>
        <dbReference type="Rhea" id="RHEA:36683"/>
        <dbReference type="Rhea" id="RHEA-COMP:10131"/>
        <dbReference type="Rhea" id="RHEA-COMP:11032"/>
        <dbReference type="ChEBI" id="CHEBI:29950"/>
        <dbReference type="ChEBI" id="CHEBI:57287"/>
        <dbReference type="ChEBI" id="CHEBI:57379"/>
        <dbReference type="ChEBI" id="CHEBI:74151"/>
        <dbReference type="EC" id="2.3.1.225"/>
    </reaction>
</comment>
<proteinExistence type="inferred from homology"/>
<dbReference type="InterPro" id="IPR039859">
    <property type="entry name" value="PFA4/ZDH16/20/ERF2-like"/>
</dbReference>
<name>A0AAJ6ZRW0_PAPXU</name>
<evidence type="ECO:0000256" key="5">
    <source>
        <dbReference type="ARBA" id="ARBA00023136"/>
    </source>
</evidence>
<evidence type="ECO:0000256" key="4">
    <source>
        <dbReference type="ARBA" id="ARBA00022989"/>
    </source>
</evidence>
<dbReference type="KEGG" id="pxu:106125380"/>
<evidence type="ECO:0000259" key="8">
    <source>
        <dbReference type="Pfam" id="PF01529"/>
    </source>
</evidence>
<dbReference type="EC" id="2.3.1.225" evidence="7"/>
<comment type="domain">
    <text evidence="7">The DHHC domain is required for palmitoyltransferase activity.</text>
</comment>
<dbReference type="Pfam" id="PF01529">
    <property type="entry name" value="DHHC"/>
    <property type="match status" value="1"/>
</dbReference>
<keyword evidence="6 7" id="KW-0012">Acyltransferase</keyword>